<evidence type="ECO:0000313" key="1">
    <source>
        <dbReference type="EMBL" id="KAH1171346.1"/>
    </source>
</evidence>
<sequence length="100" mass="11276">MPKINITTQQQLTLSARLTKPKHGVIGCLLVHHPNLDQCACCPDYILFKKVNKALGTKLSIEKDKTYCTEHHAQVCVENSKQELALMDIWTLQALSKWGC</sequence>
<comment type="caution">
    <text evidence="1">The sequence shown here is derived from an EMBL/GenBank/DDBJ whole genome shotgun (WGS) entry which is preliminary data.</text>
</comment>
<dbReference type="AlphaFoldDB" id="A0A9D4AWJ2"/>
<dbReference type="Proteomes" id="UP000827986">
    <property type="component" value="Unassembled WGS sequence"/>
</dbReference>
<proteinExistence type="predicted"/>
<name>A0A9D4AWJ2_9SAUR</name>
<evidence type="ECO:0000313" key="2">
    <source>
        <dbReference type="Proteomes" id="UP000827986"/>
    </source>
</evidence>
<reference evidence="1" key="1">
    <citation type="submission" date="2021-09" db="EMBL/GenBank/DDBJ databases">
        <title>The genome of Mauremys mutica provides insights into the evolution of semi-aquatic lifestyle.</title>
        <authorList>
            <person name="Gong S."/>
            <person name="Gao Y."/>
        </authorList>
    </citation>
    <scope>NUCLEOTIDE SEQUENCE</scope>
    <source>
        <strain evidence="1">MM-2020</strain>
        <tissue evidence="1">Muscle</tissue>
    </source>
</reference>
<gene>
    <name evidence="1" type="ORF">KIL84_006964</name>
</gene>
<keyword evidence="2" id="KW-1185">Reference proteome</keyword>
<protein>
    <submittedName>
        <fullName evidence="1">Uncharacterized protein</fullName>
    </submittedName>
</protein>
<organism evidence="1 2">
    <name type="scientific">Mauremys mutica</name>
    <name type="common">yellowpond turtle</name>
    <dbReference type="NCBI Taxonomy" id="74926"/>
    <lineage>
        <taxon>Eukaryota</taxon>
        <taxon>Metazoa</taxon>
        <taxon>Chordata</taxon>
        <taxon>Craniata</taxon>
        <taxon>Vertebrata</taxon>
        <taxon>Euteleostomi</taxon>
        <taxon>Archelosauria</taxon>
        <taxon>Testudinata</taxon>
        <taxon>Testudines</taxon>
        <taxon>Cryptodira</taxon>
        <taxon>Durocryptodira</taxon>
        <taxon>Testudinoidea</taxon>
        <taxon>Geoemydidae</taxon>
        <taxon>Geoemydinae</taxon>
        <taxon>Mauremys</taxon>
    </lineage>
</organism>
<dbReference type="EMBL" id="JAHDVG010000483">
    <property type="protein sequence ID" value="KAH1171346.1"/>
    <property type="molecule type" value="Genomic_DNA"/>
</dbReference>
<accession>A0A9D4AWJ2</accession>